<organism evidence="5 6">
    <name type="scientific">Plutella xylostella</name>
    <name type="common">Diamondback moth</name>
    <name type="synonym">Plutella maculipennis</name>
    <dbReference type="NCBI Taxonomy" id="51655"/>
    <lineage>
        <taxon>Eukaryota</taxon>
        <taxon>Metazoa</taxon>
        <taxon>Ecdysozoa</taxon>
        <taxon>Arthropoda</taxon>
        <taxon>Hexapoda</taxon>
        <taxon>Insecta</taxon>
        <taxon>Pterygota</taxon>
        <taxon>Neoptera</taxon>
        <taxon>Endopterygota</taxon>
        <taxon>Lepidoptera</taxon>
        <taxon>Glossata</taxon>
        <taxon>Ditrysia</taxon>
        <taxon>Yponomeutoidea</taxon>
        <taxon>Plutellidae</taxon>
        <taxon>Plutella</taxon>
    </lineage>
</organism>
<feature type="compositionally biased region" description="Basic and acidic residues" evidence="3">
    <location>
        <begin position="750"/>
        <end position="762"/>
    </location>
</feature>
<dbReference type="Gene3D" id="3.30.70.330">
    <property type="match status" value="1"/>
</dbReference>
<feature type="region of interest" description="Disordered" evidence="3">
    <location>
        <begin position="667"/>
        <end position="715"/>
    </location>
</feature>
<evidence type="ECO:0000256" key="3">
    <source>
        <dbReference type="SAM" id="MobiDB-lite"/>
    </source>
</evidence>
<dbReference type="EMBL" id="JAHIBW010000004">
    <property type="protein sequence ID" value="KAG7311673.1"/>
    <property type="molecule type" value="Genomic_DNA"/>
</dbReference>
<dbReference type="CDD" id="cd12432">
    <property type="entry name" value="RRM_ACINU"/>
    <property type="match status" value="1"/>
</dbReference>
<reference evidence="5 6" key="1">
    <citation type="submission" date="2021-06" db="EMBL/GenBank/DDBJ databases">
        <title>A haploid diamondback moth (Plutella xylostella L.) genome assembly resolves 31 chromosomes and identifies a diamide resistance mutation.</title>
        <authorList>
            <person name="Ward C.M."/>
            <person name="Perry K.D."/>
            <person name="Baker G."/>
            <person name="Powis K."/>
            <person name="Heckel D.G."/>
            <person name="Baxter S.W."/>
        </authorList>
    </citation>
    <scope>NUCLEOTIDE SEQUENCE [LARGE SCALE GENOMIC DNA]</scope>
    <source>
        <strain evidence="5 6">LV</strain>
        <tissue evidence="5">Single pupa</tissue>
    </source>
</reference>
<feature type="compositionally biased region" description="Basic and acidic residues" evidence="3">
    <location>
        <begin position="316"/>
        <end position="355"/>
    </location>
</feature>
<keyword evidence="1 2" id="KW-0694">RNA-binding</keyword>
<dbReference type="InterPro" id="IPR052793">
    <property type="entry name" value="EJC-associated_protein"/>
</dbReference>
<dbReference type="InterPro" id="IPR000504">
    <property type="entry name" value="RRM_dom"/>
</dbReference>
<name>A0ABQ7R326_PLUXY</name>
<keyword evidence="6" id="KW-1185">Reference proteome</keyword>
<feature type="compositionally biased region" description="Low complexity" evidence="3">
    <location>
        <begin position="57"/>
        <end position="69"/>
    </location>
</feature>
<feature type="compositionally biased region" description="Basic and acidic residues" evidence="3">
    <location>
        <begin position="667"/>
        <end position="688"/>
    </location>
</feature>
<feature type="domain" description="RRM" evidence="4">
    <location>
        <begin position="539"/>
        <end position="616"/>
    </location>
</feature>
<dbReference type="InterPro" id="IPR035979">
    <property type="entry name" value="RBD_domain_sf"/>
</dbReference>
<feature type="compositionally biased region" description="Basic and acidic residues" evidence="3">
    <location>
        <begin position="700"/>
        <end position="715"/>
    </location>
</feature>
<feature type="region of interest" description="Disordered" evidence="3">
    <location>
        <begin position="750"/>
        <end position="771"/>
    </location>
</feature>
<dbReference type="PANTHER" id="PTHR46589">
    <property type="entry name" value="APOPTOTIC CHROMATIN CONDENSATION INDUCER IN THE NUCLEUS"/>
    <property type="match status" value="1"/>
</dbReference>
<feature type="compositionally biased region" description="Basic and acidic residues" evidence="3">
    <location>
        <begin position="149"/>
        <end position="184"/>
    </location>
</feature>
<feature type="compositionally biased region" description="Basic residues" evidence="3">
    <location>
        <begin position="1"/>
        <end position="14"/>
    </location>
</feature>
<evidence type="ECO:0000313" key="5">
    <source>
        <dbReference type="EMBL" id="KAG7311673.1"/>
    </source>
</evidence>
<evidence type="ECO:0000259" key="4">
    <source>
        <dbReference type="PROSITE" id="PS50102"/>
    </source>
</evidence>
<accession>A0ABQ7R326</accession>
<dbReference type="InterPro" id="IPR032552">
    <property type="entry name" value="RSB_motif"/>
</dbReference>
<evidence type="ECO:0000256" key="2">
    <source>
        <dbReference type="PROSITE-ProRule" id="PRU00176"/>
    </source>
</evidence>
<comment type="caution">
    <text evidence="5">The sequence shown here is derived from an EMBL/GenBank/DDBJ whole genome shotgun (WGS) entry which is preliminary data.</text>
</comment>
<feature type="region of interest" description="Disordered" evidence="3">
    <location>
        <begin position="620"/>
        <end position="643"/>
    </location>
</feature>
<feature type="compositionally biased region" description="Polar residues" evidence="3">
    <location>
        <begin position="188"/>
        <end position="210"/>
    </location>
</feature>
<feature type="compositionally biased region" description="Basic and acidic residues" evidence="3">
    <location>
        <begin position="285"/>
        <end position="306"/>
    </location>
</feature>
<protein>
    <recommendedName>
        <fullName evidence="4">RRM domain-containing protein</fullName>
    </recommendedName>
</protein>
<dbReference type="InterPro" id="IPR034257">
    <property type="entry name" value="Acinus_RRM"/>
</dbReference>
<dbReference type="PROSITE" id="PS50102">
    <property type="entry name" value="RRM"/>
    <property type="match status" value="1"/>
</dbReference>
<sequence length="771" mass="87439">MRRKSERTASKKVKASPEKKVEKPKRGRTRRSKKPSTSSENESAEDASPIRAPEPPVVAEVKPPATPVKDPSPEESNDQVWQVKAAQGSSDVGEIQKLKICLKRPPSTPERVDRSPRSKRKHSRATSSSDTPSADGSEEKKKKHKSRRATRESKDDSFEKSQESQSDEPDKKQSNLKNVEKSDEPENEISQSSQPAEQTASDEIPMSTTTEETKESADTPQTAEEDSKTSQQAEASTEQEKPSDADTTVESPKQSDTKKSDNAPSEAQENSEKDDDSPVQIIEIEIEKSPESEPEQEDTKAVDEPATRNNESDATEPEKEPTTDKVTAEKKVSREAEPKGEQSLESSKSKDKEATNDNNVVEKVQPAQRKISSDSDKDDESQKKNRRKEVERSESVQSAQSTQEEPVANGQAAPIVINRKRRWGSRPSKVASQKSITISTDVLKDIIPDVKPVEFETVIEEKEKKQHKRVDISERIERPLLPKIVIDNTDNVEARREQDDKENVKSKDSLPKSNRKISIVKDIDIITRPPSPPRNKQSHILYITNLVRPFTLPQLKNLLQRTGRIAEGGFWIDRIKSRCFVIYENEDQAVETRHALHGVTWPVSNPKTLQVDFSSQEAFDKAKANEDTENVQSNSIPGTVEDWLREQDAKRERGELEKPWERKTAVREWDVGKGDKAKEEAAGRDERGGAGADRRRHRTQEHSPEPAKKFKKEEEAPAKLLDDLFRKTKTTPCIYWLPLSDETIAIKEEQRRQHMAEHERRLHELRRHRRH</sequence>
<dbReference type="InterPro" id="IPR012677">
    <property type="entry name" value="Nucleotide-bd_a/b_plait_sf"/>
</dbReference>
<gene>
    <name evidence="5" type="ORF">JYU34_002726</name>
</gene>
<dbReference type="Pfam" id="PF16294">
    <property type="entry name" value="RSB_motif"/>
    <property type="match status" value="1"/>
</dbReference>
<feature type="compositionally biased region" description="Polar residues" evidence="3">
    <location>
        <begin position="125"/>
        <end position="134"/>
    </location>
</feature>
<evidence type="ECO:0000313" key="6">
    <source>
        <dbReference type="Proteomes" id="UP000823941"/>
    </source>
</evidence>
<dbReference type="PANTHER" id="PTHR46589:SF1">
    <property type="entry name" value="APOPTOTIC CHROMATIN CONDENSATION INDUCER IN THE NUCLEUS"/>
    <property type="match status" value="1"/>
</dbReference>
<feature type="region of interest" description="Disordered" evidence="3">
    <location>
        <begin position="1"/>
        <end position="434"/>
    </location>
</feature>
<dbReference type="SUPFAM" id="SSF54928">
    <property type="entry name" value="RNA-binding domain, RBD"/>
    <property type="match status" value="1"/>
</dbReference>
<evidence type="ECO:0000256" key="1">
    <source>
        <dbReference type="ARBA" id="ARBA00022884"/>
    </source>
</evidence>
<dbReference type="Proteomes" id="UP000823941">
    <property type="component" value="Chromosome 4"/>
</dbReference>
<feature type="compositionally biased region" description="Basic and acidic residues" evidence="3">
    <location>
        <begin position="371"/>
        <end position="394"/>
    </location>
</feature>
<feature type="compositionally biased region" description="Polar residues" evidence="3">
    <location>
        <begin position="395"/>
        <end position="404"/>
    </location>
</feature>
<proteinExistence type="predicted"/>
<feature type="compositionally biased region" description="Basic residues" evidence="3">
    <location>
        <begin position="22"/>
        <end position="34"/>
    </location>
</feature>